<evidence type="ECO:0000313" key="3">
    <source>
        <dbReference type="Proteomes" id="UP001471651"/>
    </source>
</evidence>
<organism evidence="2 3">
    <name type="scientific">Marinomonas primoryensis</name>
    <dbReference type="NCBI Taxonomy" id="178399"/>
    <lineage>
        <taxon>Bacteria</taxon>
        <taxon>Pseudomonadati</taxon>
        <taxon>Pseudomonadota</taxon>
        <taxon>Gammaproteobacteria</taxon>
        <taxon>Oceanospirillales</taxon>
        <taxon>Oceanospirillaceae</taxon>
        <taxon>Marinomonas</taxon>
    </lineage>
</organism>
<feature type="transmembrane region" description="Helical" evidence="1">
    <location>
        <begin position="227"/>
        <end position="248"/>
    </location>
</feature>
<gene>
    <name evidence="2" type="ORF">ABKW32_11420</name>
</gene>
<comment type="caution">
    <text evidence="2">The sequence shown here is derived from an EMBL/GenBank/DDBJ whole genome shotgun (WGS) entry which is preliminary data.</text>
</comment>
<keyword evidence="3" id="KW-1185">Reference proteome</keyword>
<dbReference type="Proteomes" id="UP001471651">
    <property type="component" value="Unassembled WGS sequence"/>
</dbReference>
<evidence type="ECO:0000313" key="2">
    <source>
        <dbReference type="EMBL" id="MEP7730059.1"/>
    </source>
</evidence>
<proteinExistence type="predicted"/>
<evidence type="ECO:0000256" key="1">
    <source>
        <dbReference type="SAM" id="Phobius"/>
    </source>
</evidence>
<reference evidence="2 3" key="1">
    <citation type="submission" date="2024-05" db="EMBL/GenBank/DDBJ databases">
        <authorList>
            <person name="Busch G.E."/>
            <person name="Sharma I."/>
        </authorList>
    </citation>
    <scope>NUCLEOTIDE SEQUENCE [LARGE SCALE GENOMIC DNA]</scope>
    <source>
        <strain evidence="2 3">23GB23</strain>
    </source>
</reference>
<keyword evidence="1" id="KW-0472">Membrane</keyword>
<name>A0ABV0L1V6_9GAMM</name>
<keyword evidence="1" id="KW-0812">Transmembrane</keyword>
<keyword evidence="1" id="KW-1133">Transmembrane helix</keyword>
<accession>A0ABV0L1V6</accession>
<protein>
    <submittedName>
        <fullName evidence="2">Uncharacterized protein</fullName>
    </submittedName>
</protein>
<sequence length="249" mass="28678">MKRVKNPSDSLFVIHYSCQSLNDDNEGLSPRITSIAVSRFSNDQTVSFSIHAIAEELGFERADVFTNIDKIEMKLLDRFNDFIKERRGYTWVHWNMRNSTYGFEHIEHRYRVLHHSDMVNIPIENRENLNDVLVDRFGSGYAADPKMKSLMELNDKTHKVHRDFLTGLEEVDAFKSSEFIKVHKSTLCKVGFFTKVITRLEKGGLKTSSKGIGVMVDRILESRHSKVIALIAGVMSLPVALYQGYVWFN</sequence>
<dbReference type="EMBL" id="JBDYKN010000009">
    <property type="protein sequence ID" value="MEP7730059.1"/>
    <property type="molecule type" value="Genomic_DNA"/>
</dbReference>